<organism evidence="7 8">
    <name type="scientific">Pseudochelatococcus lubricantis</name>
    <dbReference type="NCBI Taxonomy" id="1538102"/>
    <lineage>
        <taxon>Bacteria</taxon>
        <taxon>Pseudomonadati</taxon>
        <taxon>Pseudomonadota</taxon>
        <taxon>Alphaproteobacteria</taxon>
        <taxon>Hyphomicrobiales</taxon>
        <taxon>Chelatococcaceae</taxon>
        <taxon>Pseudochelatococcus</taxon>
    </lineage>
</organism>
<reference evidence="7 8" key="1">
    <citation type="submission" date="2020-03" db="EMBL/GenBank/DDBJ databases">
        <title>Genomic Encyclopedia of Type Strains, Phase IV (KMG-IV): sequencing the most valuable type-strain genomes for metagenomic binning, comparative biology and taxonomic classification.</title>
        <authorList>
            <person name="Goeker M."/>
        </authorList>
    </citation>
    <scope>NUCLEOTIDE SEQUENCE [LARGE SCALE GENOMIC DNA]</scope>
    <source>
        <strain evidence="7 8">DSM 103870</strain>
    </source>
</reference>
<evidence type="ECO:0000256" key="5">
    <source>
        <dbReference type="SAM" id="Phobius"/>
    </source>
</evidence>
<evidence type="ECO:0000256" key="2">
    <source>
        <dbReference type="ARBA" id="ARBA00022692"/>
    </source>
</evidence>
<keyword evidence="2 5" id="KW-0812">Transmembrane</keyword>
<dbReference type="PANTHER" id="PTHR21016:SF25">
    <property type="entry name" value="TM2 DOMAIN-CONTAINING PROTEIN DDB_G0277895-RELATED"/>
    <property type="match status" value="1"/>
</dbReference>
<evidence type="ECO:0000256" key="3">
    <source>
        <dbReference type="ARBA" id="ARBA00022989"/>
    </source>
</evidence>
<evidence type="ECO:0000259" key="6">
    <source>
        <dbReference type="Pfam" id="PF05154"/>
    </source>
</evidence>
<dbReference type="InterPro" id="IPR050932">
    <property type="entry name" value="TM2D1-3-like"/>
</dbReference>
<name>A0ABX0V666_9HYPH</name>
<dbReference type="PANTHER" id="PTHR21016">
    <property type="entry name" value="BETA-AMYLOID BINDING PROTEIN-RELATED"/>
    <property type="match status" value="1"/>
</dbReference>
<accession>A0ABX0V666</accession>
<evidence type="ECO:0000313" key="8">
    <source>
        <dbReference type="Proteomes" id="UP001429580"/>
    </source>
</evidence>
<evidence type="ECO:0000256" key="1">
    <source>
        <dbReference type="ARBA" id="ARBA00004141"/>
    </source>
</evidence>
<comment type="subcellular location">
    <subcellularLocation>
        <location evidence="1">Membrane</location>
        <topology evidence="1">Multi-pass membrane protein</topology>
    </subcellularLocation>
</comment>
<feature type="domain" description="TM2" evidence="6">
    <location>
        <begin position="21"/>
        <end position="69"/>
    </location>
</feature>
<feature type="transmembrane region" description="Helical" evidence="5">
    <location>
        <begin position="21"/>
        <end position="42"/>
    </location>
</feature>
<keyword evidence="4 5" id="KW-0472">Membrane</keyword>
<proteinExistence type="predicted"/>
<evidence type="ECO:0000256" key="4">
    <source>
        <dbReference type="ARBA" id="ARBA00023136"/>
    </source>
</evidence>
<keyword evidence="8" id="KW-1185">Reference proteome</keyword>
<sequence>MSLSPQDRLVVEMQVQNEGPNLIVAYLLWFFLGLLSAHRFYLGRPKTAILQIVLNICIIGLLWTLFDVFLISGMAREKREQLRQKYTRQAAAHGGSLTASQ</sequence>
<comment type="caution">
    <text evidence="7">The sequence shown here is derived from an EMBL/GenBank/DDBJ whole genome shotgun (WGS) entry which is preliminary data.</text>
</comment>
<dbReference type="Proteomes" id="UP001429580">
    <property type="component" value="Unassembled WGS sequence"/>
</dbReference>
<dbReference type="RefSeq" id="WP_166955899.1">
    <property type="nucleotide sequence ID" value="NZ_JAASQI010000011.1"/>
</dbReference>
<gene>
    <name evidence="7" type="ORF">FHS82_003845</name>
</gene>
<feature type="transmembrane region" description="Helical" evidence="5">
    <location>
        <begin position="48"/>
        <end position="75"/>
    </location>
</feature>
<dbReference type="InterPro" id="IPR007829">
    <property type="entry name" value="TM2"/>
</dbReference>
<keyword evidence="3 5" id="KW-1133">Transmembrane helix</keyword>
<dbReference type="EMBL" id="JAASQI010000011">
    <property type="protein sequence ID" value="NIJ59984.1"/>
    <property type="molecule type" value="Genomic_DNA"/>
</dbReference>
<evidence type="ECO:0000313" key="7">
    <source>
        <dbReference type="EMBL" id="NIJ59984.1"/>
    </source>
</evidence>
<protein>
    <submittedName>
        <fullName evidence="7">TM2 domain-containing membrane protein YozV</fullName>
    </submittedName>
</protein>
<dbReference type="Pfam" id="PF05154">
    <property type="entry name" value="TM2"/>
    <property type="match status" value="1"/>
</dbReference>